<comment type="caution">
    <text evidence="3">The sequence shown here is derived from an EMBL/GenBank/DDBJ whole genome shotgun (WGS) entry which is preliminary data.</text>
</comment>
<evidence type="ECO:0000313" key="4">
    <source>
        <dbReference type="Proteomes" id="UP000473014"/>
    </source>
</evidence>
<evidence type="ECO:0000256" key="1">
    <source>
        <dbReference type="SAM" id="MobiDB-lite"/>
    </source>
</evidence>
<reference evidence="3 4" key="1">
    <citation type="submission" date="2019-11" db="EMBL/GenBank/DDBJ databases">
        <authorList>
            <person name="Yuan L."/>
        </authorList>
    </citation>
    <scope>NUCLEOTIDE SEQUENCE [LARGE SCALE GENOMIC DNA]</scope>
    <source>
        <strain evidence="3 4">TRM43335</strain>
    </source>
</reference>
<keyword evidence="2" id="KW-0472">Membrane</keyword>
<dbReference type="Proteomes" id="UP000473014">
    <property type="component" value="Unassembled WGS sequence"/>
</dbReference>
<dbReference type="RefSeq" id="WP_155072727.1">
    <property type="nucleotide sequence ID" value="NZ_WIXO01000001.1"/>
</dbReference>
<feature type="compositionally biased region" description="Pro residues" evidence="1">
    <location>
        <begin position="95"/>
        <end position="104"/>
    </location>
</feature>
<organism evidence="3 4">
    <name type="scientific">Streptomyces taklimakanensis</name>
    <dbReference type="NCBI Taxonomy" id="2569853"/>
    <lineage>
        <taxon>Bacteria</taxon>
        <taxon>Bacillati</taxon>
        <taxon>Actinomycetota</taxon>
        <taxon>Actinomycetes</taxon>
        <taxon>Kitasatosporales</taxon>
        <taxon>Streptomycetaceae</taxon>
        <taxon>Streptomyces</taxon>
    </lineage>
</organism>
<name>A0A6G2BIV5_9ACTN</name>
<keyword evidence="2" id="KW-0812">Transmembrane</keyword>
<accession>A0A6G2BIV5</accession>
<gene>
    <name evidence="3" type="ORF">F0L17_24480</name>
</gene>
<feature type="region of interest" description="Disordered" evidence="1">
    <location>
        <begin position="59"/>
        <end position="129"/>
    </location>
</feature>
<protein>
    <submittedName>
        <fullName evidence="3">Uncharacterized protein</fullName>
    </submittedName>
</protein>
<dbReference type="AlphaFoldDB" id="A0A6G2BIV5"/>
<sequence>MGTDERDEAEPPGKGRRRAGPLLILGWAVLTVGGAGATWVLNADIDKGVERHGWSEYVPLGEESSPAPAEGSCGPPETPTPGHVWACARSVGEPSDPPSWWEPPVEPRVKEPYVGPDGEATLRLHRGGE</sequence>
<dbReference type="EMBL" id="WIXO01000001">
    <property type="protein sequence ID" value="MTE22198.1"/>
    <property type="molecule type" value="Genomic_DNA"/>
</dbReference>
<feature type="transmembrane region" description="Helical" evidence="2">
    <location>
        <begin position="21"/>
        <end position="41"/>
    </location>
</feature>
<keyword evidence="4" id="KW-1185">Reference proteome</keyword>
<evidence type="ECO:0000313" key="3">
    <source>
        <dbReference type="EMBL" id="MTE22198.1"/>
    </source>
</evidence>
<feature type="compositionally biased region" description="Basic and acidic residues" evidence="1">
    <location>
        <begin position="120"/>
        <end position="129"/>
    </location>
</feature>
<evidence type="ECO:0000256" key="2">
    <source>
        <dbReference type="SAM" id="Phobius"/>
    </source>
</evidence>
<proteinExistence type="predicted"/>
<keyword evidence="2" id="KW-1133">Transmembrane helix</keyword>